<name>A0AAV1DY31_OLDCO</name>
<evidence type="ECO:0000313" key="2">
    <source>
        <dbReference type="Proteomes" id="UP001161247"/>
    </source>
</evidence>
<gene>
    <name evidence="1" type="ORF">OLC1_LOCUS19403</name>
</gene>
<proteinExistence type="predicted"/>
<keyword evidence="2" id="KW-1185">Reference proteome</keyword>
<reference evidence="1" key="1">
    <citation type="submission" date="2023-03" db="EMBL/GenBank/DDBJ databases">
        <authorList>
            <person name="Julca I."/>
        </authorList>
    </citation>
    <scope>NUCLEOTIDE SEQUENCE</scope>
</reference>
<organism evidence="1 2">
    <name type="scientific">Oldenlandia corymbosa var. corymbosa</name>
    <dbReference type="NCBI Taxonomy" id="529605"/>
    <lineage>
        <taxon>Eukaryota</taxon>
        <taxon>Viridiplantae</taxon>
        <taxon>Streptophyta</taxon>
        <taxon>Embryophyta</taxon>
        <taxon>Tracheophyta</taxon>
        <taxon>Spermatophyta</taxon>
        <taxon>Magnoliopsida</taxon>
        <taxon>eudicotyledons</taxon>
        <taxon>Gunneridae</taxon>
        <taxon>Pentapetalae</taxon>
        <taxon>asterids</taxon>
        <taxon>lamiids</taxon>
        <taxon>Gentianales</taxon>
        <taxon>Rubiaceae</taxon>
        <taxon>Rubioideae</taxon>
        <taxon>Spermacoceae</taxon>
        <taxon>Hedyotis-Oldenlandia complex</taxon>
        <taxon>Oldenlandia</taxon>
    </lineage>
</organism>
<protein>
    <submittedName>
        <fullName evidence="1">OLC1v1012549C1</fullName>
    </submittedName>
</protein>
<evidence type="ECO:0000313" key="1">
    <source>
        <dbReference type="EMBL" id="CAI9112157.1"/>
    </source>
</evidence>
<dbReference type="Proteomes" id="UP001161247">
    <property type="component" value="Chromosome 7"/>
</dbReference>
<dbReference type="EMBL" id="OX459124">
    <property type="protein sequence ID" value="CAI9112157.1"/>
    <property type="molecule type" value="Genomic_DNA"/>
</dbReference>
<dbReference type="AlphaFoldDB" id="A0AAV1DY31"/>
<accession>A0AAV1DY31</accession>
<sequence length="312" mass="35109">MKSRLSHLVSRLAHQGRQLKAMKCSIESIQSSMASTGSMLDNLIAVFSERGITSTTPTRDNKILKFLSIRFLQPRRETGSVREYQETFEELHSSMLREQNLEVTNQQKSSPNEERGKIVSHHNLDGLKSINNVLACVKTGNHDRFSKKVNDDIEKMFVDWIVYTQEDDISLKDLSNEFELDGCNNVGVDGCHDKVAYVSFLVDKCLHIPGEFMHYNDDKVWFDVFSGNYSCSVNPTIRGLDCIWFGVVLSVISHLAGRFNKDAEGHKPWSKLATGFLGGTTAYGKIPGGVIFGHYLSQSDQSNENYDELGIN</sequence>